<accession>A0A3P8MDI0</accession>
<dbReference type="EMBL" id="LR131273">
    <property type="protein sequence ID" value="VDR38863.1"/>
    <property type="molecule type" value="Genomic_DNA"/>
</dbReference>
<reference evidence="1 2" key="1">
    <citation type="submission" date="2018-12" db="EMBL/GenBank/DDBJ databases">
        <authorList>
            <consortium name="Pathogen Informatics"/>
        </authorList>
    </citation>
    <scope>NUCLEOTIDE SEQUENCE [LARGE SCALE GENOMIC DNA]</scope>
    <source>
        <strain evidence="1 2">NCTC10741</strain>
    </source>
</reference>
<evidence type="ECO:0000313" key="2">
    <source>
        <dbReference type="Proteomes" id="UP000271626"/>
    </source>
</evidence>
<evidence type="ECO:0000313" key="1">
    <source>
        <dbReference type="EMBL" id="VDR38863.1"/>
    </source>
</evidence>
<name>A0A3P8MDI0_TSUPA</name>
<dbReference type="Proteomes" id="UP000271626">
    <property type="component" value="Chromosome"/>
</dbReference>
<gene>
    <name evidence="1" type="ORF">NCTC10741_01995</name>
</gene>
<sequence length="72" mass="7723">MTVPARSPKAVITGTLRPTHEFEPAHTNTARANKTTDQTNVTVPCVEWSSICARIEAIAGAFSNRSPDSLAK</sequence>
<proteinExistence type="predicted"/>
<organism evidence="1 2">
    <name type="scientific">Tsukamurella paurometabola</name>
    <name type="common">Corynebacterium paurometabolum</name>
    <dbReference type="NCBI Taxonomy" id="2061"/>
    <lineage>
        <taxon>Bacteria</taxon>
        <taxon>Bacillati</taxon>
        <taxon>Actinomycetota</taxon>
        <taxon>Actinomycetes</taxon>
        <taxon>Mycobacteriales</taxon>
        <taxon>Tsukamurellaceae</taxon>
        <taxon>Tsukamurella</taxon>
    </lineage>
</organism>
<protein>
    <submittedName>
        <fullName evidence="1">Uncharacterized protein</fullName>
    </submittedName>
</protein>
<dbReference type="AlphaFoldDB" id="A0A3P8MDI0"/>